<dbReference type="Gene3D" id="3.30.40.10">
    <property type="entry name" value="Zinc/RING finger domain, C3HC4 (zinc finger)"/>
    <property type="match status" value="1"/>
</dbReference>
<dbReference type="InterPro" id="IPR027370">
    <property type="entry name" value="Znf-RING_euk"/>
</dbReference>
<keyword evidence="12" id="KW-1185">Reference proteome</keyword>
<dbReference type="PROSITE" id="PS50194">
    <property type="entry name" value="FILAMIN_REPEAT"/>
    <property type="match status" value="1"/>
</dbReference>
<dbReference type="InterPro" id="IPR047153">
    <property type="entry name" value="TRIM45/56/19-like"/>
</dbReference>
<dbReference type="InterPro" id="IPR001841">
    <property type="entry name" value="Znf_RING"/>
</dbReference>
<keyword evidence="6" id="KW-0862">Zinc</keyword>
<dbReference type="SMART" id="SM00184">
    <property type="entry name" value="RING"/>
    <property type="match status" value="1"/>
</dbReference>
<dbReference type="GeneID" id="102805679"/>
<evidence type="ECO:0000256" key="1">
    <source>
        <dbReference type="ARBA" id="ARBA00008518"/>
    </source>
</evidence>
<dbReference type="SMART" id="SM00557">
    <property type="entry name" value="IG_FLMN"/>
    <property type="match status" value="1"/>
</dbReference>
<organism evidence="12 13">
    <name type="scientific">Saccoglossus kowalevskii</name>
    <name type="common">Acorn worm</name>
    <dbReference type="NCBI Taxonomy" id="10224"/>
    <lineage>
        <taxon>Eukaryota</taxon>
        <taxon>Metazoa</taxon>
        <taxon>Hemichordata</taxon>
        <taxon>Enteropneusta</taxon>
        <taxon>Harrimaniidae</taxon>
        <taxon>Saccoglossus</taxon>
    </lineage>
</organism>
<dbReference type="PROSITE" id="PS50089">
    <property type="entry name" value="ZF_RING_2"/>
    <property type="match status" value="1"/>
</dbReference>
<dbReference type="InterPro" id="IPR021978">
    <property type="entry name" value="PML-like_CC"/>
</dbReference>
<dbReference type="SUPFAM" id="SSF57850">
    <property type="entry name" value="RING/U-box"/>
    <property type="match status" value="1"/>
</dbReference>
<keyword evidence="3" id="KW-0479">Metal-binding</keyword>
<dbReference type="SUPFAM" id="SSF101898">
    <property type="entry name" value="NHL repeat"/>
    <property type="match status" value="1"/>
</dbReference>
<keyword evidence="5 7" id="KW-0863">Zinc-finger</keyword>
<dbReference type="PANTHER" id="PTHR25462">
    <property type="entry name" value="BONUS, ISOFORM C-RELATED"/>
    <property type="match status" value="1"/>
</dbReference>
<proteinExistence type="inferred from homology"/>
<evidence type="ECO:0000256" key="8">
    <source>
        <dbReference type="PROSITE-ProRule" id="PRU00087"/>
    </source>
</evidence>
<evidence type="ECO:0000313" key="12">
    <source>
        <dbReference type="Proteomes" id="UP000694865"/>
    </source>
</evidence>
<accession>A0ABM0MXJ7</accession>
<dbReference type="Gene3D" id="2.60.40.10">
    <property type="entry name" value="Immunoglobulins"/>
    <property type="match status" value="1"/>
</dbReference>
<dbReference type="InterPro" id="IPR017868">
    <property type="entry name" value="Filamin/ABP280_repeat-like"/>
</dbReference>
<evidence type="ECO:0000256" key="9">
    <source>
        <dbReference type="PROSITE-ProRule" id="PRU00504"/>
    </source>
</evidence>
<dbReference type="PROSITE" id="PS51125">
    <property type="entry name" value="NHL"/>
    <property type="match status" value="2"/>
</dbReference>
<feature type="domain" description="B box-type" evidence="11">
    <location>
        <begin position="160"/>
        <end position="203"/>
    </location>
</feature>
<evidence type="ECO:0000259" key="11">
    <source>
        <dbReference type="PROSITE" id="PS50119"/>
    </source>
</evidence>
<keyword evidence="4" id="KW-0677">Repeat</keyword>
<dbReference type="InterPro" id="IPR013783">
    <property type="entry name" value="Ig-like_fold"/>
</dbReference>
<dbReference type="SUPFAM" id="SSF57845">
    <property type="entry name" value="B-box zinc-binding domain"/>
    <property type="match status" value="1"/>
</dbReference>
<feature type="domain" description="RING-type" evidence="10">
    <location>
        <begin position="19"/>
        <end position="59"/>
    </location>
</feature>
<dbReference type="PROSITE" id="PS50119">
    <property type="entry name" value="ZF_BBOX"/>
    <property type="match status" value="1"/>
</dbReference>
<dbReference type="Pfam" id="PF13445">
    <property type="entry name" value="zf-RING_UBOX"/>
    <property type="match status" value="1"/>
</dbReference>
<evidence type="ECO:0000259" key="10">
    <source>
        <dbReference type="PROSITE" id="PS50089"/>
    </source>
</evidence>
<gene>
    <name evidence="13" type="primary">LOC102805679</name>
</gene>
<dbReference type="SUPFAM" id="SSF81296">
    <property type="entry name" value="E set domains"/>
    <property type="match status" value="1"/>
</dbReference>
<dbReference type="Pfam" id="PF00630">
    <property type="entry name" value="Filamin"/>
    <property type="match status" value="1"/>
</dbReference>
<dbReference type="RefSeq" id="XP_006824738.1">
    <property type="nucleotide sequence ID" value="XM_006824675.1"/>
</dbReference>
<dbReference type="Proteomes" id="UP000694865">
    <property type="component" value="Unplaced"/>
</dbReference>
<dbReference type="PANTHER" id="PTHR25462:SF296">
    <property type="entry name" value="MEIOTIC P26, ISOFORM F"/>
    <property type="match status" value="1"/>
</dbReference>
<dbReference type="Pfam" id="PF12126">
    <property type="entry name" value="PML_CC"/>
    <property type="match status" value="1"/>
</dbReference>
<dbReference type="InterPro" id="IPR014756">
    <property type="entry name" value="Ig_E-set"/>
</dbReference>
<dbReference type="InterPro" id="IPR011042">
    <property type="entry name" value="6-blade_b-propeller_TolB-like"/>
</dbReference>
<evidence type="ECO:0000313" key="13">
    <source>
        <dbReference type="RefSeq" id="XP_006824738.1"/>
    </source>
</evidence>
<feature type="repeat" description="NHL" evidence="9">
    <location>
        <begin position="651"/>
        <end position="691"/>
    </location>
</feature>
<evidence type="ECO:0000256" key="2">
    <source>
        <dbReference type="ARBA" id="ARBA00022553"/>
    </source>
</evidence>
<evidence type="ECO:0000256" key="5">
    <source>
        <dbReference type="ARBA" id="ARBA00022771"/>
    </source>
</evidence>
<dbReference type="InterPro" id="IPR001298">
    <property type="entry name" value="Filamin/ABP280_rpt"/>
</dbReference>
<protein>
    <submittedName>
        <fullName evidence="13">E3 ubiquitin-protein ligase TRIM71-like</fullName>
    </submittedName>
</protein>
<name>A0ABM0MXJ7_SACKO</name>
<comment type="similarity">
    <text evidence="1">Belongs to the TRIM/RBCC family.</text>
</comment>
<dbReference type="InterPro" id="IPR013083">
    <property type="entry name" value="Znf_RING/FYVE/PHD"/>
</dbReference>
<evidence type="ECO:0000256" key="4">
    <source>
        <dbReference type="ARBA" id="ARBA00022737"/>
    </source>
</evidence>
<evidence type="ECO:0000256" key="3">
    <source>
        <dbReference type="ARBA" id="ARBA00022723"/>
    </source>
</evidence>
<dbReference type="Gene3D" id="2.120.10.30">
    <property type="entry name" value="TolB, C-terminal domain"/>
    <property type="match status" value="2"/>
</dbReference>
<reference evidence="13" key="1">
    <citation type="submission" date="2025-08" db="UniProtKB">
        <authorList>
            <consortium name="RefSeq"/>
        </authorList>
    </citation>
    <scope>IDENTIFICATION</scope>
    <source>
        <tissue evidence="13">Testes</tissue>
    </source>
</reference>
<dbReference type="InterPro" id="IPR017907">
    <property type="entry name" value="Znf_RING_CS"/>
</dbReference>
<evidence type="ECO:0000256" key="6">
    <source>
        <dbReference type="ARBA" id="ARBA00022833"/>
    </source>
</evidence>
<dbReference type="InterPro" id="IPR001258">
    <property type="entry name" value="NHL_repeat"/>
</dbReference>
<dbReference type="Gene3D" id="3.30.160.60">
    <property type="entry name" value="Classic Zinc Finger"/>
    <property type="match status" value="1"/>
</dbReference>
<dbReference type="PROSITE" id="PS00518">
    <property type="entry name" value="ZF_RING_1"/>
    <property type="match status" value="1"/>
</dbReference>
<evidence type="ECO:0000256" key="7">
    <source>
        <dbReference type="PROSITE-ProRule" id="PRU00024"/>
    </source>
</evidence>
<dbReference type="Pfam" id="PF01436">
    <property type="entry name" value="NHL"/>
    <property type="match status" value="2"/>
</dbReference>
<sequence>MALSKLERLEVIEEDFLLCKICSYSYTDPRILPCLHSFCKECLDQWTTKNDGLFTCPTCCKMCQLEAGGTDRLPSSNLLIDSLVSVVQEIRNTTTPTGISMSCASCESMVGKRKCEECTVDLCGACISKHADKDNSKCSRSLSHELQEEQLLCASSSEYRIEASCSKHPDNNVEMYCITCDISICKECSLVEHCVPEHQHKKLGDAVAEKKHQTRVSLTALRAKTRVIDRTEKAVKSELDTLAKHKEEAEKKITQHFECVISHVTQMKDRALDSVDEISQSTADSLNSQLRKLQASNSLIKKTLDFSEKLMLYSSPSQYLMAQRTIEDRLEHLQEIEIENTPKLSGELQFQEDESMMKCGFGVIKGTTVSGSRSEVMLSPLWDTLRAGEGTMVMVVTRDKEGETVTAYGVVRAELLNPQGARENVPVTDSVGGTHSLTVRFSEEGQYNLKVFVGEEEVTGSPFSLQIHPPRGTVNIFGGEGTGAGLFHSPKGLVVDNKDRVVVVDRDNHRIQIQDWEGRHHDTIEFCEFPKQFTPTEITISPDDDYYVTDIGNRQIVGFKEDRVVVSTYGHDFITKPTGIASTNATILVTEATRKGCLKIFQTDEDDVKSIGIQNKPAFVKVVNHNKIMISDASHHRIQVLNMTGDIINLFGSRGSADDQFNNPQGLDIDREGNILICDCDNNRISLYSSEGTYLRQVVTSGTVTKPCRIAVSRCGPQRIAVTEFNKHTVKVIYI</sequence>
<feature type="repeat" description="Filamin" evidence="8">
    <location>
        <begin position="366"/>
        <end position="467"/>
    </location>
</feature>
<keyword evidence="2" id="KW-0597">Phosphoprotein</keyword>
<feature type="repeat" description="NHL" evidence="9">
    <location>
        <begin position="474"/>
        <end position="517"/>
    </location>
</feature>
<dbReference type="InterPro" id="IPR000315">
    <property type="entry name" value="Znf_B-box"/>
</dbReference>